<dbReference type="InterPro" id="IPR048366">
    <property type="entry name" value="TNP-like_GBD"/>
</dbReference>
<proteinExistence type="predicted"/>
<dbReference type="PANTHER" id="PTHR47577:SF2">
    <property type="entry name" value="THAP DOMAIN CONTAINING 9"/>
    <property type="match status" value="1"/>
</dbReference>
<dbReference type="InterPro" id="IPR048365">
    <property type="entry name" value="TNP-like_RNaseH_N"/>
</dbReference>
<dbReference type="PANTHER" id="PTHR47577">
    <property type="entry name" value="THAP DOMAIN-CONTAINING PROTEIN 6"/>
    <property type="match status" value="1"/>
</dbReference>
<evidence type="ECO:0000259" key="3">
    <source>
        <dbReference type="Pfam" id="PF21789"/>
    </source>
</evidence>
<reference evidence="4 5" key="1">
    <citation type="submission" date="2015-04" db="EMBL/GenBank/DDBJ databases">
        <title>Lasius niger genome sequencing.</title>
        <authorList>
            <person name="Konorov E.A."/>
            <person name="Nikitin M.A."/>
            <person name="Kirill M.V."/>
            <person name="Chang P."/>
        </authorList>
    </citation>
    <scope>NUCLEOTIDE SEQUENCE [LARGE SCALE GENOMIC DNA]</scope>
    <source>
        <tissue evidence="4">Whole</tissue>
    </source>
</reference>
<dbReference type="Proteomes" id="UP000036403">
    <property type="component" value="Unassembled WGS sequence"/>
</dbReference>
<organism evidence="4 5">
    <name type="scientific">Lasius niger</name>
    <name type="common">Black garden ant</name>
    <dbReference type="NCBI Taxonomy" id="67767"/>
    <lineage>
        <taxon>Eukaryota</taxon>
        <taxon>Metazoa</taxon>
        <taxon>Ecdysozoa</taxon>
        <taxon>Arthropoda</taxon>
        <taxon>Hexapoda</taxon>
        <taxon>Insecta</taxon>
        <taxon>Pterygota</taxon>
        <taxon>Neoptera</taxon>
        <taxon>Endopterygota</taxon>
        <taxon>Hymenoptera</taxon>
        <taxon>Apocrita</taxon>
        <taxon>Aculeata</taxon>
        <taxon>Formicoidea</taxon>
        <taxon>Formicidae</taxon>
        <taxon>Formicinae</taxon>
        <taxon>Lasius</taxon>
        <taxon>Lasius</taxon>
    </lineage>
</organism>
<evidence type="ECO:0000313" key="5">
    <source>
        <dbReference type="Proteomes" id="UP000036403"/>
    </source>
</evidence>
<gene>
    <name evidence="4" type="ORF">RF55_13331</name>
</gene>
<comment type="caution">
    <text evidence="4">The sequence shown here is derived from an EMBL/GenBank/DDBJ whole genome shotgun (WGS) entry which is preliminary data.</text>
</comment>
<dbReference type="EMBL" id="LBMM01010550">
    <property type="protein sequence ID" value="KMQ87397.1"/>
    <property type="molecule type" value="Genomic_DNA"/>
</dbReference>
<dbReference type="Pfam" id="PF21787">
    <property type="entry name" value="TNP-like_RNaseH_N"/>
    <property type="match status" value="1"/>
</dbReference>
<dbReference type="Pfam" id="PF21788">
    <property type="entry name" value="TNP-like_GBD"/>
    <property type="match status" value="1"/>
</dbReference>
<dbReference type="Pfam" id="PF21789">
    <property type="entry name" value="TNP-like_RNaseH_C"/>
    <property type="match status" value="1"/>
</dbReference>
<dbReference type="PaxDb" id="67767-A0A0J7KAT8"/>
<feature type="domain" description="Transposable element P transposase-like RNase H C-terminal" evidence="3">
    <location>
        <begin position="223"/>
        <end position="257"/>
    </location>
</feature>
<keyword evidence="5" id="KW-1185">Reference proteome</keyword>
<evidence type="ECO:0000313" key="4">
    <source>
        <dbReference type="EMBL" id="KMQ87397.1"/>
    </source>
</evidence>
<accession>A0A0J7KAT8</accession>
<sequence length="430" mass="49316">MLDEIAIKKETQRSRDGKVDGHVDFGAQLQLDDNSHEAKNALVFMVVGVNSNWKLPIGYFLINGIESETSAELVTDALIQLHDVGVEVISLTLDGTSEHFATVKLLGANFDPYNLKPYFLHPINLKNIYVIFDACHMLKLIRNTFGDEKLFIDYKGNKIEWRYIKQLAHLQENEGLRAENELLFHSRRKVGFLGMYSAALAVIKIYEDYVKKSDAPLRHLLTYKLSQDYLELFFCAIRARSGWCPNPTCMQFKSSYKRLLIHHEVKGSNGNTTLQHKTKILTVSSGARKKDRIDRYDPEVYDAMVNLRVAKKYELTDGEIDPSRTKDILNVYSLPKKIIEPQFGAILCSKVLKELIANPTSVTELFPELNSHIFDDDVDDLCGHVFSLAKSIINKYIEIRMYALSVISTRRQNGLNARHYKNREMVWLHI</sequence>
<dbReference type="STRING" id="67767.A0A0J7KAT8"/>
<protein>
    <submittedName>
        <fullName evidence="4">Thap domain-containing protein</fullName>
    </submittedName>
</protein>
<dbReference type="OrthoDB" id="7554156at2759"/>
<evidence type="ECO:0000259" key="1">
    <source>
        <dbReference type="Pfam" id="PF21787"/>
    </source>
</evidence>
<dbReference type="AlphaFoldDB" id="A0A0J7KAT8"/>
<dbReference type="InterPro" id="IPR048367">
    <property type="entry name" value="TNP-like_RNaseH_C"/>
</dbReference>
<feature type="domain" description="Transposable element P transposase-like RNase H" evidence="1">
    <location>
        <begin position="1"/>
        <end position="107"/>
    </location>
</feature>
<feature type="domain" description="Transposable element P transposase-like GTP-binding insertion" evidence="2">
    <location>
        <begin position="135"/>
        <end position="182"/>
    </location>
</feature>
<evidence type="ECO:0000259" key="2">
    <source>
        <dbReference type="Pfam" id="PF21788"/>
    </source>
</evidence>
<name>A0A0J7KAT8_LASNI</name>